<gene>
    <name evidence="1" type="ORF">AO287_17795</name>
</gene>
<evidence type="ECO:0000313" key="1">
    <source>
        <dbReference type="EMBL" id="KTC60145.1"/>
    </source>
</evidence>
<organism evidence="1 2">
    <name type="scientific">Pseudomonas savastanoi</name>
    <name type="common">Pseudomonas syringae pv. savastanoi</name>
    <dbReference type="NCBI Taxonomy" id="29438"/>
    <lineage>
        <taxon>Bacteria</taxon>
        <taxon>Pseudomonadati</taxon>
        <taxon>Pseudomonadota</taxon>
        <taxon>Gammaproteobacteria</taxon>
        <taxon>Pseudomonadales</taxon>
        <taxon>Pseudomonadaceae</taxon>
        <taxon>Pseudomonas</taxon>
    </lineage>
</organism>
<dbReference type="Proteomes" id="UP000054513">
    <property type="component" value="Unassembled WGS sequence"/>
</dbReference>
<evidence type="ECO:0000313" key="2">
    <source>
        <dbReference type="Proteomes" id="UP000054513"/>
    </source>
</evidence>
<dbReference type="AlphaFoldDB" id="A0AAW3M140"/>
<sequence length="245" mass="27594">MMKRIAFFVEGYTEMLFVERLVVAIAGKNEVRIEELRIKGGRTVPKSIVTIRAADDDIGQEYYVLIVDCGGDHQVRTRLGEEHHGLTIKGYEKIVCIRDVRPKFSREDIPKLYAGLRSGIDINLAPVDFILSVMEVEAWFLAEFNHYAEIDPLITPHEIASQLSFNPVVDDPALRDDPASDLSLSYSIAGKTYSKGQASRTIDALDYAYIYTDLADRIPELKRLVNHMDSFLTPPQLTQSPFGLS</sequence>
<name>A0AAW3M140_PSESS</name>
<accession>A0AAW3M140</accession>
<dbReference type="EMBL" id="LKCI01000019">
    <property type="protein sequence ID" value="KTC60145.1"/>
    <property type="molecule type" value="Genomic_DNA"/>
</dbReference>
<reference evidence="1 2" key="1">
    <citation type="submission" date="2015-09" db="EMBL/GenBank/DDBJ databases">
        <title>Genome sequence of ICMP 19499.</title>
        <authorList>
            <person name="Visnovsky S.B."/>
            <person name="Lu A."/>
            <person name="Panda P."/>
            <person name="Pitman A.R."/>
        </authorList>
    </citation>
    <scope>NUCLEOTIDE SEQUENCE [LARGE SCALE GENOMIC DNA]</scope>
    <source>
        <strain evidence="1 2">ICMP 19499</strain>
    </source>
</reference>
<proteinExistence type="predicted"/>
<protein>
    <recommendedName>
        <fullName evidence="3">DUF4276 family protein</fullName>
    </recommendedName>
</protein>
<comment type="caution">
    <text evidence="1">The sequence shown here is derived from an EMBL/GenBank/DDBJ whole genome shotgun (WGS) entry which is preliminary data.</text>
</comment>
<evidence type="ECO:0008006" key="3">
    <source>
        <dbReference type="Google" id="ProtNLM"/>
    </source>
</evidence>